<dbReference type="Proteomes" id="UP000297245">
    <property type="component" value="Unassembled WGS sequence"/>
</dbReference>
<gene>
    <name evidence="1" type="ORF">K435DRAFT_261279</name>
</gene>
<protein>
    <submittedName>
        <fullName evidence="1">Uncharacterized protein</fullName>
    </submittedName>
</protein>
<dbReference type="EMBL" id="ML179037">
    <property type="protein sequence ID" value="THV07563.1"/>
    <property type="molecule type" value="Genomic_DNA"/>
</dbReference>
<sequence>METMPTSYPSVPRLGVVLLPPAEAQGCTSSILTAIAMCIPLKIPSLAEILSQDLGRLYCGQSATYARFCDGAHGLFR</sequence>
<evidence type="ECO:0000313" key="1">
    <source>
        <dbReference type="EMBL" id="THV07563.1"/>
    </source>
</evidence>
<accession>A0A4S8MW70</accession>
<organism evidence="1 2">
    <name type="scientific">Dendrothele bispora (strain CBS 962.96)</name>
    <dbReference type="NCBI Taxonomy" id="1314807"/>
    <lineage>
        <taxon>Eukaryota</taxon>
        <taxon>Fungi</taxon>
        <taxon>Dikarya</taxon>
        <taxon>Basidiomycota</taxon>
        <taxon>Agaricomycotina</taxon>
        <taxon>Agaricomycetes</taxon>
        <taxon>Agaricomycetidae</taxon>
        <taxon>Agaricales</taxon>
        <taxon>Agaricales incertae sedis</taxon>
        <taxon>Dendrothele</taxon>
    </lineage>
</organism>
<evidence type="ECO:0000313" key="2">
    <source>
        <dbReference type="Proteomes" id="UP000297245"/>
    </source>
</evidence>
<name>A0A4S8MW70_DENBC</name>
<keyword evidence="2" id="KW-1185">Reference proteome</keyword>
<reference evidence="1 2" key="1">
    <citation type="journal article" date="2019" name="Nat. Ecol. Evol.">
        <title>Megaphylogeny resolves global patterns of mushroom evolution.</title>
        <authorList>
            <person name="Varga T."/>
            <person name="Krizsan K."/>
            <person name="Foldi C."/>
            <person name="Dima B."/>
            <person name="Sanchez-Garcia M."/>
            <person name="Sanchez-Ramirez S."/>
            <person name="Szollosi G.J."/>
            <person name="Szarkandi J.G."/>
            <person name="Papp V."/>
            <person name="Albert L."/>
            <person name="Andreopoulos W."/>
            <person name="Angelini C."/>
            <person name="Antonin V."/>
            <person name="Barry K.W."/>
            <person name="Bougher N.L."/>
            <person name="Buchanan P."/>
            <person name="Buyck B."/>
            <person name="Bense V."/>
            <person name="Catcheside P."/>
            <person name="Chovatia M."/>
            <person name="Cooper J."/>
            <person name="Damon W."/>
            <person name="Desjardin D."/>
            <person name="Finy P."/>
            <person name="Geml J."/>
            <person name="Haridas S."/>
            <person name="Hughes K."/>
            <person name="Justo A."/>
            <person name="Karasinski D."/>
            <person name="Kautmanova I."/>
            <person name="Kiss B."/>
            <person name="Kocsube S."/>
            <person name="Kotiranta H."/>
            <person name="LaButti K.M."/>
            <person name="Lechner B.E."/>
            <person name="Liimatainen K."/>
            <person name="Lipzen A."/>
            <person name="Lukacs Z."/>
            <person name="Mihaltcheva S."/>
            <person name="Morgado L.N."/>
            <person name="Niskanen T."/>
            <person name="Noordeloos M.E."/>
            <person name="Ohm R.A."/>
            <person name="Ortiz-Santana B."/>
            <person name="Ovrebo C."/>
            <person name="Racz N."/>
            <person name="Riley R."/>
            <person name="Savchenko A."/>
            <person name="Shiryaev A."/>
            <person name="Soop K."/>
            <person name="Spirin V."/>
            <person name="Szebenyi C."/>
            <person name="Tomsovsky M."/>
            <person name="Tulloss R.E."/>
            <person name="Uehling J."/>
            <person name="Grigoriev I.V."/>
            <person name="Vagvolgyi C."/>
            <person name="Papp T."/>
            <person name="Martin F.M."/>
            <person name="Miettinen O."/>
            <person name="Hibbett D.S."/>
            <person name="Nagy L.G."/>
        </authorList>
    </citation>
    <scope>NUCLEOTIDE SEQUENCE [LARGE SCALE GENOMIC DNA]</scope>
    <source>
        <strain evidence="1 2">CBS 962.96</strain>
    </source>
</reference>
<dbReference type="AlphaFoldDB" id="A0A4S8MW70"/>
<proteinExistence type="predicted"/>